<gene>
    <name evidence="1" type="ORF">Tco025E_02798</name>
</gene>
<reference evidence="1 2" key="1">
    <citation type="journal article" date="2018" name="BMC Genomics">
        <title>Genomic comparison of Trypanosoma conorhini and Trypanosoma rangeli to Trypanosoma cruzi strains of high and low virulence.</title>
        <authorList>
            <person name="Bradwell K.R."/>
            <person name="Koparde V.N."/>
            <person name="Matveyev A.V."/>
            <person name="Serrano M.G."/>
            <person name="Alves J.M."/>
            <person name="Parikh H."/>
            <person name="Huang B."/>
            <person name="Lee V."/>
            <person name="Espinosa-Alvarez O."/>
            <person name="Ortiz P.A."/>
            <person name="Costa-Martins A.G."/>
            <person name="Teixeira M.M."/>
            <person name="Buck G.A."/>
        </authorList>
    </citation>
    <scope>NUCLEOTIDE SEQUENCE [LARGE SCALE GENOMIC DNA]</scope>
    <source>
        <strain evidence="1 2">025E</strain>
    </source>
</reference>
<name>A0A3R7LZ59_9TRYP</name>
<proteinExistence type="predicted"/>
<dbReference type="Proteomes" id="UP000284403">
    <property type="component" value="Unassembled WGS sequence"/>
</dbReference>
<dbReference type="OrthoDB" id="270170at2759"/>
<keyword evidence="2" id="KW-1185">Reference proteome</keyword>
<dbReference type="RefSeq" id="XP_029230179.1">
    <property type="nucleotide sequence ID" value="XM_029369721.1"/>
</dbReference>
<sequence>MFVVKCEAAVLWHPAVHHSLLLLRALRQRHTLVLEPARPTTTTTRPDTFWRLSHPGRYLAIHAPGTSGAASRDGAEAATEEPPLPLLRAPEGGLRSVHSPQHILYFFAAAPEGVEHQRQLQAYLDAALVADHVLRAVDDVLLARSTTEMEATRQTHSQLIDLVTRLETSLESDGDDVPRETEHWSTWPLFTTLKFLVEEAGLLLGPFPRVARAYHQLQGSKPVVAHSRLVNRTVQLTLSGAGSSVVPPPPWAHRGFLREVQRQLADYTADPAERMMDGVSGEKGPLKARVSGARFGLQPVSARMPWTMQRARMGKP</sequence>
<dbReference type="GeneID" id="40316409"/>
<accession>A0A3R7LZ59</accession>
<dbReference type="InterPro" id="IPR059193">
    <property type="entry name" value="mt-LAF15-like"/>
</dbReference>
<dbReference type="AlphaFoldDB" id="A0A3R7LZ59"/>
<comment type="caution">
    <text evidence="1">The sequence shown here is derived from an EMBL/GenBank/DDBJ whole genome shotgun (WGS) entry which is preliminary data.</text>
</comment>
<dbReference type="CDD" id="cd23089">
    <property type="entry name" value="mt-LAF15-like"/>
    <property type="match status" value="1"/>
</dbReference>
<protein>
    <submittedName>
        <fullName evidence="1">Uncharacterized protein</fullName>
    </submittedName>
</protein>
<dbReference type="EMBL" id="MKKU01000116">
    <property type="protein sequence ID" value="RNF23506.1"/>
    <property type="molecule type" value="Genomic_DNA"/>
</dbReference>
<evidence type="ECO:0000313" key="1">
    <source>
        <dbReference type="EMBL" id="RNF23506.1"/>
    </source>
</evidence>
<organism evidence="1 2">
    <name type="scientific">Trypanosoma conorhini</name>
    <dbReference type="NCBI Taxonomy" id="83891"/>
    <lineage>
        <taxon>Eukaryota</taxon>
        <taxon>Discoba</taxon>
        <taxon>Euglenozoa</taxon>
        <taxon>Kinetoplastea</taxon>
        <taxon>Metakinetoplastina</taxon>
        <taxon>Trypanosomatida</taxon>
        <taxon>Trypanosomatidae</taxon>
        <taxon>Trypanosoma</taxon>
    </lineage>
</organism>
<evidence type="ECO:0000313" key="2">
    <source>
        <dbReference type="Proteomes" id="UP000284403"/>
    </source>
</evidence>